<dbReference type="Gene3D" id="3.40.50.12370">
    <property type="match status" value="1"/>
</dbReference>
<comment type="caution">
    <text evidence="1">The sequence shown here is derived from an EMBL/GenBank/DDBJ whole genome shotgun (WGS) entry which is preliminary data.</text>
</comment>
<accession>A0ABV6MNJ3</accession>
<name>A0ABV6MNJ3_9PSEU</name>
<evidence type="ECO:0000313" key="1">
    <source>
        <dbReference type="EMBL" id="MFC0541851.1"/>
    </source>
</evidence>
<proteinExistence type="predicted"/>
<organism evidence="1 2">
    <name type="scientific">Kutzneria chonburiensis</name>
    <dbReference type="NCBI Taxonomy" id="1483604"/>
    <lineage>
        <taxon>Bacteria</taxon>
        <taxon>Bacillati</taxon>
        <taxon>Actinomycetota</taxon>
        <taxon>Actinomycetes</taxon>
        <taxon>Pseudonocardiales</taxon>
        <taxon>Pseudonocardiaceae</taxon>
        <taxon>Kutzneria</taxon>
    </lineage>
</organism>
<sequence>MPAAAPLHDVRPVDSCAPGVITVGVDGSYWGNMALDWAARHAWTRGASLHVLRARVDVPSDVPTDLGLSHAHRLYPLLPINCRPVGPAPVVELTTASQDSSLLVLGCRGHRHFGLGELVIPVLAGAHSDTVVVRGTPATVRGEHHIVTAMISGGPDDDVVLRRAGEFALSHRSRLRVVHAAPNDLRPGRTPEDVLHIAELQLKALGLAVRASFTLARQLPHEVLENPGDTDLLVLARGDSPRHPLGPVTRAALYHSPCPVLVVHT</sequence>
<dbReference type="Proteomes" id="UP001589810">
    <property type="component" value="Unassembled WGS sequence"/>
</dbReference>
<gene>
    <name evidence="1" type="ORF">ACFFH7_10185</name>
</gene>
<reference evidence="1 2" key="1">
    <citation type="submission" date="2024-09" db="EMBL/GenBank/DDBJ databases">
        <authorList>
            <person name="Sun Q."/>
            <person name="Mori K."/>
        </authorList>
    </citation>
    <scope>NUCLEOTIDE SEQUENCE [LARGE SCALE GENOMIC DNA]</scope>
    <source>
        <strain evidence="1 2">TBRC 1432</strain>
    </source>
</reference>
<keyword evidence="2" id="KW-1185">Reference proteome</keyword>
<dbReference type="RefSeq" id="WP_379793909.1">
    <property type="nucleotide sequence ID" value="NZ_JBHLUD010000002.1"/>
</dbReference>
<dbReference type="EMBL" id="JBHLUD010000002">
    <property type="protein sequence ID" value="MFC0541851.1"/>
    <property type="molecule type" value="Genomic_DNA"/>
</dbReference>
<dbReference type="SUPFAM" id="SSF52402">
    <property type="entry name" value="Adenine nucleotide alpha hydrolases-like"/>
    <property type="match status" value="2"/>
</dbReference>
<evidence type="ECO:0000313" key="2">
    <source>
        <dbReference type="Proteomes" id="UP001589810"/>
    </source>
</evidence>
<protein>
    <submittedName>
        <fullName evidence="1">Universal stress protein</fullName>
    </submittedName>
</protein>